<dbReference type="EMBL" id="JACRTL010000002">
    <property type="protein sequence ID" value="MBC8610446.1"/>
    <property type="molecule type" value="Genomic_DNA"/>
</dbReference>
<evidence type="ECO:0000259" key="3">
    <source>
        <dbReference type="PROSITE" id="PS51186"/>
    </source>
</evidence>
<name>A0A8J6P036_9FIRM</name>
<accession>A0A8J6P036</accession>
<dbReference type="Pfam" id="PF00583">
    <property type="entry name" value="Acetyltransf_1"/>
    <property type="match status" value="1"/>
</dbReference>
<dbReference type="RefSeq" id="WP_093989542.1">
    <property type="nucleotide sequence ID" value="NZ_FYDD01000004.1"/>
</dbReference>
<keyword evidence="5" id="KW-1185">Reference proteome</keyword>
<sequence length="147" mass="16961">MVRYFEQKDREAFLAMAKKFYTMPAVLHEVDPVFFENTFEEIMKGSPYAVGLIAEYNGEVAGYALLSLTWSNEVGGMVVLIEEAYVEEAFRSCGIGKEIFSFIRSEFDSRAKRYRLEVTKENTRAVKLYRALGYTDLDYGQMILDRV</sequence>
<dbReference type="Proteomes" id="UP000632659">
    <property type="component" value="Unassembled WGS sequence"/>
</dbReference>
<dbReference type="PANTHER" id="PTHR10545:SF29">
    <property type="entry name" value="GH14572P-RELATED"/>
    <property type="match status" value="1"/>
</dbReference>
<dbReference type="InterPro" id="IPR016181">
    <property type="entry name" value="Acyl_CoA_acyltransferase"/>
</dbReference>
<dbReference type="PROSITE" id="PS51186">
    <property type="entry name" value="GNAT"/>
    <property type="match status" value="1"/>
</dbReference>
<gene>
    <name evidence="4" type="ORF">H8702_04830</name>
</gene>
<dbReference type="CDD" id="cd04301">
    <property type="entry name" value="NAT_SF"/>
    <property type="match status" value="1"/>
</dbReference>
<evidence type="ECO:0000313" key="4">
    <source>
        <dbReference type="EMBL" id="MBC8610446.1"/>
    </source>
</evidence>
<evidence type="ECO:0000256" key="1">
    <source>
        <dbReference type="ARBA" id="ARBA00022679"/>
    </source>
</evidence>
<proteinExistence type="predicted"/>
<protein>
    <submittedName>
        <fullName evidence="4">GNAT family N-acetyltransferase</fullName>
    </submittedName>
</protein>
<feature type="domain" description="N-acetyltransferase" evidence="3">
    <location>
        <begin position="1"/>
        <end position="147"/>
    </location>
</feature>
<dbReference type="InterPro" id="IPR000182">
    <property type="entry name" value="GNAT_dom"/>
</dbReference>
<keyword evidence="2" id="KW-0012">Acyltransferase</keyword>
<dbReference type="InterPro" id="IPR051016">
    <property type="entry name" value="Diverse_Substrate_AcTransf"/>
</dbReference>
<dbReference type="PANTHER" id="PTHR10545">
    <property type="entry name" value="DIAMINE N-ACETYLTRANSFERASE"/>
    <property type="match status" value="1"/>
</dbReference>
<organism evidence="4 5">
    <name type="scientific">Massiliimalia timonensis</name>
    <dbReference type="NCBI Taxonomy" id="1987501"/>
    <lineage>
        <taxon>Bacteria</taxon>
        <taxon>Bacillati</taxon>
        <taxon>Bacillota</taxon>
        <taxon>Clostridia</taxon>
        <taxon>Eubacteriales</taxon>
        <taxon>Oscillospiraceae</taxon>
        <taxon>Massiliimalia</taxon>
    </lineage>
</organism>
<evidence type="ECO:0000313" key="5">
    <source>
        <dbReference type="Proteomes" id="UP000632659"/>
    </source>
</evidence>
<dbReference type="SUPFAM" id="SSF55729">
    <property type="entry name" value="Acyl-CoA N-acyltransferases (Nat)"/>
    <property type="match status" value="1"/>
</dbReference>
<comment type="caution">
    <text evidence="4">The sequence shown here is derived from an EMBL/GenBank/DDBJ whole genome shotgun (WGS) entry which is preliminary data.</text>
</comment>
<dbReference type="AlphaFoldDB" id="A0A8J6P036"/>
<evidence type="ECO:0000256" key="2">
    <source>
        <dbReference type="ARBA" id="ARBA00023315"/>
    </source>
</evidence>
<dbReference type="Gene3D" id="3.40.630.30">
    <property type="match status" value="1"/>
</dbReference>
<dbReference type="GO" id="GO:0008080">
    <property type="term" value="F:N-acetyltransferase activity"/>
    <property type="evidence" value="ECO:0007669"/>
    <property type="project" value="UniProtKB-ARBA"/>
</dbReference>
<reference evidence="4" key="1">
    <citation type="submission" date="2020-08" db="EMBL/GenBank/DDBJ databases">
        <title>Genome public.</title>
        <authorList>
            <person name="Liu C."/>
            <person name="Sun Q."/>
        </authorList>
    </citation>
    <scope>NUCLEOTIDE SEQUENCE</scope>
    <source>
        <strain evidence="4">NSJ-15</strain>
    </source>
</reference>
<dbReference type="OrthoDB" id="95438at2"/>
<keyword evidence="1" id="KW-0808">Transferase</keyword>